<evidence type="ECO:0000256" key="1">
    <source>
        <dbReference type="SAM" id="MobiDB-lite"/>
    </source>
</evidence>
<feature type="compositionally biased region" description="Basic residues" evidence="1">
    <location>
        <begin position="321"/>
        <end position="336"/>
    </location>
</feature>
<sequence>VPLPASTLARGRRRLARRGDDPAAPPSVRGGANRGRQGAGDDPVLDPRPELHRLLHRPRRRADRVARLAVRLRAEHHPGPQRRHHHQGRRRLLRRPRHPGHRRHRDLPVLPLHAARRRRADPARPDRPRRRAARPILREPLGALHGRRPRLRRRVRLPPLRLLLPPGSPRRVRGRNAARDLGPGDADRARGRRPPGQGDGRDLDDRRPGRRRHHPVRVALPAARRHLLRRRRQPDARHPRGGRGCRAPRHRPPGGDDPRPDRLLRGARRRRDAAGRDRRLLHAGLVRDLRPAADRARPGRAVADPAAAGLRRRRQPDERLGRHRLRRLPRFARGRGHLGAPALRLPDPRRPDQAVAGDQVPADDGRGLGRPRPDRPRPVPRRPGGGPGLQGAGADRPDPVPEPLLEPAHRGVGGPTGRALQRPHLAGRRDQERGGGDPGGDGV</sequence>
<feature type="region of interest" description="Disordered" evidence="1">
    <location>
        <begin position="291"/>
        <end position="443"/>
    </location>
</feature>
<protein>
    <submittedName>
        <fullName evidence="2">Uncharacterized protein</fullName>
    </submittedName>
</protein>
<organism evidence="2">
    <name type="scientific">uncultured Thermomicrobiales bacterium</name>
    <dbReference type="NCBI Taxonomy" id="1645740"/>
    <lineage>
        <taxon>Bacteria</taxon>
        <taxon>Pseudomonadati</taxon>
        <taxon>Thermomicrobiota</taxon>
        <taxon>Thermomicrobia</taxon>
        <taxon>Thermomicrobiales</taxon>
        <taxon>environmental samples</taxon>
    </lineage>
</organism>
<feature type="compositionally biased region" description="Basic residues" evidence="1">
    <location>
        <begin position="79"/>
        <end position="105"/>
    </location>
</feature>
<feature type="region of interest" description="Disordered" evidence="1">
    <location>
        <begin position="1"/>
        <end position="59"/>
    </location>
</feature>
<feature type="compositionally biased region" description="Basic and acidic residues" evidence="1">
    <location>
        <begin position="253"/>
        <end position="264"/>
    </location>
</feature>
<name>A0A6J4UQR5_9BACT</name>
<accession>A0A6J4UQR5</accession>
<feature type="compositionally biased region" description="Low complexity" evidence="1">
    <location>
        <begin position="299"/>
        <end position="309"/>
    </location>
</feature>
<feature type="compositionally biased region" description="Basic residues" evidence="1">
    <location>
        <begin position="239"/>
        <end position="252"/>
    </location>
</feature>
<feature type="non-terminal residue" evidence="2">
    <location>
        <position position="443"/>
    </location>
</feature>
<dbReference type="AlphaFoldDB" id="A0A6J4UQR5"/>
<feature type="compositionally biased region" description="Basic residues" evidence="1">
    <location>
        <begin position="145"/>
        <end position="156"/>
    </location>
</feature>
<feature type="region of interest" description="Disordered" evidence="1">
    <location>
        <begin position="72"/>
        <end position="276"/>
    </location>
</feature>
<dbReference type="EMBL" id="CADCWF010000142">
    <property type="protein sequence ID" value="CAA9557235.1"/>
    <property type="molecule type" value="Genomic_DNA"/>
</dbReference>
<gene>
    <name evidence="2" type="ORF">AVDCRST_MAG59-2249</name>
</gene>
<reference evidence="2" key="1">
    <citation type="submission" date="2020-02" db="EMBL/GenBank/DDBJ databases">
        <authorList>
            <person name="Meier V. D."/>
        </authorList>
    </citation>
    <scope>NUCLEOTIDE SEQUENCE</scope>
    <source>
        <strain evidence="2">AVDCRST_MAG59</strain>
    </source>
</reference>
<feature type="compositionally biased region" description="Basic residues" evidence="1">
    <location>
        <begin position="223"/>
        <end position="232"/>
    </location>
</feature>
<feature type="compositionally biased region" description="Basic and acidic residues" evidence="1">
    <location>
        <begin position="363"/>
        <end position="377"/>
    </location>
</feature>
<evidence type="ECO:0000313" key="2">
    <source>
        <dbReference type="EMBL" id="CAA9557235.1"/>
    </source>
</evidence>
<proteinExistence type="predicted"/>
<feature type="non-terminal residue" evidence="2">
    <location>
        <position position="1"/>
    </location>
</feature>